<dbReference type="PANTHER" id="PTHR43883">
    <property type="entry name" value="SLR0207 PROTEIN"/>
    <property type="match status" value="1"/>
</dbReference>
<evidence type="ECO:0000313" key="1">
    <source>
        <dbReference type="EMBL" id="GCL61187.1"/>
    </source>
</evidence>
<accession>A0A480ALB1</accession>
<dbReference type="PANTHER" id="PTHR43883:SF1">
    <property type="entry name" value="GLUCONOKINASE"/>
    <property type="match status" value="1"/>
</dbReference>
<dbReference type="InterPro" id="IPR052732">
    <property type="entry name" value="Cell-binding_unc_protein"/>
</dbReference>
<dbReference type="AlphaFoldDB" id="A0A480ALB1"/>
<reference evidence="2" key="1">
    <citation type="submission" date="2019-03" db="EMBL/GenBank/DDBJ databases">
        <title>Aquabacterium pictum sp.nov., the first bacteriochlorophyll a-containing freshwater bacterium in the genus Aquabacterium of the class Betaproteobacteria.</title>
        <authorList>
            <person name="Hirose S."/>
            <person name="Tank M."/>
            <person name="Hara E."/>
            <person name="Tamaki H."/>
            <person name="Takaichi S."/>
            <person name="Haruta S."/>
            <person name="Hanada S."/>
        </authorList>
    </citation>
    <scope>NUCLEOTIDE SEQUENCE [LARGE SCALE GENOMIC DNA]</scope>
    <source>
        <strain evidence="2">W35</strain>
    </source>
</reference>
<name>A0A480ALB1_9BURK</name>
<dbReference type="EMBL" id="BJCL01000001">
    <property type="protein sequence ID" value="GCL61187.1"/>
    <property type="molecule type" value="Genomic_DNA"/>
</dbReference>
<dbReference type="Proteomes" id="UP000301751">
    <property type="component" value="Unassembled WGS sequence"/>
</dbReference>
<dbReference type="OrthoDB" id="9810277at2"/>
<dbReference type="SUPFAM" id="SSF52540">
    <property type="entry name" value="P-loop containing nucleoside triphosphate hydrolases"/>
    <property type="match status" value="1"/>
</dbReference>
<dbReference type="SUPFAM" id="SSF56112">
    <property type="entry name" value="Protein kinase-like (PK-like)"/>
    <property type="match status" value="1"/>
</dbReference>
<gene>
    <name evidence="1" type="ORF">AQPW35_02680</name>
</gene>
<evidence type="ECO:0000313" key="2">
    <source>
        <dbReference type="Proteomes" id="UP000301751"/>
    </source>
</evidence>
<dbReference type="Pfam" id="PF13671">
    <property type="entry name" value="AAA_33"/>
    <property type="match status" value="1"/>
</dbReference>
<proteinExistence type="predicted"/>
<protein>
    <recommendedName>
        <fullName evidence="3">Aminoglycoside phosphotransferase domain-containing protein</fullName>
    </recommendedName>
</protein>
<dbReference type="RefSeq" id="WP_137730960.1">
    <property type="nucleotide sequence ID" value="NZ_BJCL01000001.1"/>
</dbReference>
<evidence type="ECO:0008006" key="3">
    <source>
        <dbReference type="Google" id="ProtNLM"/>
    </source>
</evidence>
<organism evidence="1 2">
    <name type="scientific">Pseudaquabacterium pictum</name>
    <dbReference type="NCBI Taxonomy" id="2315236"/>
    <lineage>
        <taxon>Bacteria</taxon>
        <taxon>Pseudomonadati</taxon>
        <taxon>Pseudomonadota</taxon>
        <taxon>Betaproteobacteria</taxon>
        <taxon>Burkholderiales</taxon>
        <taxon>Sphaerotilaceae</taxon>
        <taxon>Pseudaquabacterium</taxon>
    </lineage>
</organism>
<dbReference type="Gene3D" id="3.40.50.300">
    <property type="entry name" value="P-loop containing nucleotide triphosphate hydrolases"/>
    <property type="match status" value="1"/>
</dbReference>
<dbReference type="InterPro" id="IPR027417">
    <property type="entry name" value="P-loop_NTPase"/>
</dbReference>
<keyword evidence="2" id="KW-1185">Reference proteome</keyword>
<dbReference type="InterPro" id="IPR011009">
    <property type="entry name" value="Kinase-like_dom_sf"/>
</dbReference>
<comment type="caution">
    <text evidence="1">The sequence shown here is derived from an EMBL/GenBank/DDBJ whole genome shotgun (WGS) entry which is preliminary data.</text>
</comment>
<sequence>MTAADDHAALLAQLRRPGACGGHPDGAGLVQTHISSLLLCGGQVYKLMRPVALPFVDFSSLDKRRAACDEALRLNRRTAPHWYQAVVPVIGAAGGACIPAAGRPRPDGPLLDWALQMRRFDDRLLFSRLAARGELAPLHIDALAGVLAAFHNSLPPSPPAFGDPAALQAAAALNLQELATLLASPRWQGLPGAAEAAASVVQVQAWVARRGAELADRMQQRRAAGQVREGHGDLHLANLVWSDGAPVLFDALEFDPALRHIDLVGDLAFACMDLLAAGLPALAWRLASAWLEATGQHDGLPLLAWWLVHRAAVRAKVALLSAPGDAAGAGLPDGLQRYLAVAAALSAPSASPPWLVLTCGLSGSGKTVVAGALAERLGGIRLRSDVERKLLAGLPPTVRGGPDLYTPQAGAATYARLQQLAGDALAAGVPVVVDAASLQAAERQAMQAVAQRSGAGFRVLVCNAPLPVLAERVRARLAAGTDASDATPALLDQQATWAQWPGPDDAAHTRWLDTDAPLSEVLARVQSLAL</sequence>